<dbReference type="AlphaFoldDB" id="A0AAE9XD89"/>
<protein>
    <submittedName>
        <fullName evidence="2">Uncharacterized protein</fullName>
    </submittedName>
</protein>
<evidence type="ECO:0000256" key="1">
    <source>
        <dbReference type="SAM" id="Phobius"/>
    </source>
</evidence>
<keyword evidence="1" id="KW-0472">Membrane</keyword>
<reference evidence="2" key="1">
    <citation type="submission" date="2023-01" db="EMBL/GenBank/DDBJ databases">
        <title>Phages are important unrecognized players in the ecology of the oral pathogen Porphyromonas gingivalis.</title>
        <authorList>
            <person name="Matrishin C.B."/>
            <person name="Kauffman K.M."/>
        </authorList>
    </citation>
    <scope>NUCLEOTIDE SEQUENCE</scope>
    <source>
        <strain evidence="2">ATCC 49417</strain>
    </source>
</reference>
<feature type="transmembrane region" description="Helical" evidence="1">
    <location>
        <begin position="41"/>
        <end position="61"/>
    </location>
</feature>
<keyword evidence="1" id="KW-0812">Transmembrane</keyword>
<organism evidence="2 3">
    <name type="scientific">Porphyromonas gingivalis</name>
    <name type="common">Bacteroides gingivalis</name>
    <dbReference type="NCBI Taxonomy" id="837"/>
    <lineage>
        <taxon>Bacteria</taxon>
        <taxon>Pseudomonadati</taxon>
        <taxon>Bacteroidota</taxon>
        <taxon>Bacteroidia</taxon>
        <taxon>Bacteroidales</taxon>
        <taxon>Porphyromonadaceae</taxon>
        <taxon>Porphyromonas</taxon>
    </lineage>
</organism>
<evidence type="ECO:0000313" key="3">
    <source>
        <dbReference type="Proteomes" id="UP001179501"/>
    </source>
</evidence>
<keyword evidence="1" id="KW-1133">Transmembrane helix</keyword>
<name>A0AAE9XD89_PORGN</name>
<accession>A0AAE9XD89</accession>
<gene>
    <name evidence="2" type="ORF">NY151_08860</name>
</gene>
<proteinExistence type="predicted"/>
<dbReference type="EMBL" id="CP116614">
    <property type="protein sequence ID" value="WCG02757.1"/>
    <property type="molecule type" value="Genomic_DNA"/>
</dbReference>
<sequence length="102" mass="11829">MPVVRNVAVTTFMEQIPFYGRAISSCCLSMTMLYWGDRHPVAYVVAFGPLFRTLYLFARLIRYKRTGSAIRYAVPTVIIFWNFVEILRRASFILLPVSRLSD</sequence>
<evidence type="ECO:0000313" key="2">
    <source>
        <dbReference type="EMBL" id="WCG02757.1"/>
    </source>
</evidence>
<dbReference type="RefSeq" id="WP_054191396.1">
    <property type="nucleotide sequence ID" value="NZ_BCBV01000081.1"/>
</dbReference>
<dbReference type="Proteomes" id="UP001179501">
    <property type="component" value="Chromosome"/>
</dbReference>